<evidence type="ECO:0000256" key="1">
    <source>
        <dbReference type="SAM" id="MobiDB-lite"/>
    </source>
</evidence>
<feature type="compositionally biased region" description="Polar residues" evidence="1">
    <location>
        <begin position="80"/>
        <end position="90"/>
    </location>
</feature>
<dbReference type="AlphaFoldDB" id="A0A195EYC2"/>
<proteinExistence type="predicted"/>
<evidence type="ECO:0000313" key="2">
    <source>
        <dbReference type="EMBL" id="KYN33136.1"/>
    </source>
</evidence>
<dbReference type="Proteomes" id="UP000078541">
    <property type="component" value="Unassembled WGS sequence"/>
</dbReference>
<feature type="region of interest" description="Disordered" evidence="1">
    <location>
        <begin position="75"/>
        <end position="118"/>
    </location>
</feature>
<gene>
    <name evidence="2" type="ORF">ALC56_12469</name>
</gene>
<reference evidence="2 3" key="1">
    <citation type="submission" date="2016-03" db="EMBL/GenBank/DDBJ databases">
        <title>Trachymyrmex septentrionalis WGS genome.</title>
        <authorList>
            <person name="Nygaard S."/>
            <person name="Hu H."/>
            <person name="Boomsma J."/>
            <person name="Zhang G."/>
        </authorList>
    </citation>
    <scope>NUCLEOTIDE SEQUENCE [LARGE SCALE GENOMIC DNA]</scope>
    <source>
        <strain evidence="2">Tsep2-gDNA-1</strain>
        <tissue evidence="2">Whole body</tissue>
    </source>
</reference>
<accession>A0A195EYC2</accession>
<protein>
    <submittedName>
        <fullName evidence="2">Uncharacterized protein</fullName>
    </submittedName>
</protein>
<keyword evidence="3" id="KW-1185">Reference proteome</keyword>
<organism evidence="2 3">
    <name type="scientific">Trachymyrmex septentrionalis</name>
    <dbReference type="NCBI Taxonomy" id="34720"/>
    <lineage>
        <taxon>Eukaryota</taxon>
        <taxon>Metazoa</taxon>
        <taxon>Ecdysozoa</taxon>
        <taxon>Arthropoda</taxon>
        <taxon>Hexapoda</taxon>
        <taxon>Insecta</taxon>
        <taxon>Pterygota</taxon>
        <taxon>Neoptera</taxon>
        <taxon>Endopterygota</taxon>
        <taxon>Hymenoptera</taxon>
        <taxon>Apocrita</taxon>
        <taxon>Aculeata</taxon>
        <taxon>Formicoidea</taxon>
        <taxon>Formicidae</taxon>
        <taxon>Myrmicinae</taxon>
        <taxon>Trachymyrmex</taxon>
    </lineage>
</organism>
<evidence type="ECO:0000313" key="3">
    <source>
        <dbReference type="Proteomes" id="UP000078541"/>
    </source>
</evidence>
<feature type="region of interest" description="Disordered" evidence="1">
    <location>
        <begin position="29"/>
        <end position="52"/>
    </location>
</feature>
<name>A0A195EYC2_9HYME</name>
<sequence length="213" mass="23860">MKEYENGTFCFVIQEFSKDRLVSDTFHSHKRVRQQEENGLQENSKYSKRTAPERSLLSLLPDILREYQAEHFATMLPRNSPRNAQQTNAASAGDNAVINTSAGSRNDRRDLGTSRSAEVVTAKATGAITDKRSNRTVRERPLLLMGWTMKRHGCRESKSMTNGRPLGKVLCIAGGRAPKFQGRLRRADLGVGQAEKQELRARSGALARGYRKP</sequence>
<dbReference type="EMBL" id="KQ981909">
    <property type="protein sequence ID" value="KYN33136.1"/>
    <property type="molecule type" value="Genomic_DNA"/>
</dbReference>